<sequence length="91" mass="10280">MATPVAVQMNLHPIMNWDSSDVVEEFKKFKQKAQLAFKSFLKGTTDDEKLTAFVSGIQWFASAMETFSSYLSTLIHKADKLIPSIHITRAN</sequence>
<gene>
    <name evidence="1" type="ORF">OCTVUL_1B007871</name>
</gene>
<protein>
    <submittedName>
        <fullName evidence="1">Uncharacterized protein</fullName>
    </submittedName>
</protein>
<reference evidence="1" key="1">
    <citation type="submission" date="2023-08" db="EMBL/GenBank/DDBJ databases">
        <authorList>
            <person name="Alioto T."/>
            <person name="Alioto T."/>
            <person name="Gomez Garrido J."/>
        </authorList>
    </citation>
    <scope>NUCLEOTIDE SEQUENCE</scope>
</reference>
<accession>A0AA36AMN8</accession>
<evidence type="ECO:0000313" key="1">
    <source>
        <dbReference type="EMBL" id="CAI9717392.1"/>
    </source>
</evidence>
<dbReference type="EMBL" id="OX597815">
    <property type="protein sequence ID" value="CAI9717392.1"/>
    <property type="molecule type" value="Genomic_DNA"/>
</dbReference>
<name>A0AA36AMN8_OCTVU</name>
<proteinExistence type="predicted"/>
<dbReference type="AlphaFoldDB" id="A0AA36AMN8"/>
<keyword evidence="2" id="KW-1185">Reference proteome</keyword>
<organism evidence="1 2">
    <name type="scientific">Octopus vulgaris</name>
    <name type="common">Common octopus</name>
    <dbReference type="NCBI Taxonomy" id="6645"/>
    <lineage>
        <taxon>Eukaryota</taxon>
        <taxon>Metazoa</taxon>
        <taxon>Spiralia</taxon>
        <taxon>Lophotrochozoa</taxon>
        <taxon>Mollusca</taxon>
        <taxon>Cephalopoda</taxon>
        <taxon>Coleoidea</taxon>
        <taxon>Octopodiformes</taxon>
        <taxon>Octopoda</taxon>
        <taxon>Incirrata</taxon>
        <taxon>Octopodidae</taxon>
        <taxon>Octopus</taxon>
    </lineage>
</organism>
<dbReference type="Proteomes" id="UP001162480">
    <property type="component" value="Chromosome 2"/>
</dbReference>
<evidence type="ECO:0000313" key="2">
    <source>
        <dbReference type="Proteomes" id="UP001162480"/>
    </source>
</evidence>